<accession>A0ABY4E0T6</accession>
<keyword evidence="2" id="KW-1185">Reference proteome</keyword>
<dbReference type="EMBL" id="CP091511">
    <property type="protein sequence ID" value="UOO88933.1"/>
    <property type="molecule type" value="Genomic_DNA"/>
</dbReference>
<dbReference type="GO" id="GO:0051213">
    <property type="term" value="F:dioxygenase activity"/>
    <property type="evidence" value="ECO:0007669"/>
    <property type="project" value="UniProtKB-KW"/>
</dbReference>
<reference evidence="1 2" key="1">
    <citation type="journal article" date="2022" name="Res Sq">
        <title>Evolution of multicellular longitudinally dividing oral cavity symbionts (Neisseriaceae).</title>
        <authorList>
            <person name="Nyongesa S."/>
            <person name="Weber P."/>
            <person name="Bernet E."/>
            <person name="Pullido F."/>
            <person name="Nieckarz M."/>
            <person name="Delaby M."/>
            <person name="Nieves C."/>
            <person name="Viehboeck T."/>
            <person name="Krause N."/>
            <person name="Rivera-Millot A."/>
            <person name="Nakamura A."/>
            <person name="Vischer N."/>
            <person name="VanNieuwenhze M."/>
            <person name="Brun Y."/>
            <person name="Cava F."/>
            <person name="Bulgheresi S."/>
            <person name="Veyrier F."/>
        </authorList>
    </citation>
    <scope>NUCLEOTIDE SEQUENCE [LARGE SCALE GENOMIC DNA]</scope>
    <source>
        <strain evidence="1 2">SN4</strain>
    </source>
</reference>
<dbReference type="RefSeq" id="WP_058357386.1">
    <property type="nucleotide sequence ID" value="NZ_CABKVG010000010.1"/>
</dbReference>
<dbReference type="Proteomes" id="UP000832011">
    <property type="component" value="Chromosome"/>
</dbReference>
<gene>
    <name evidence="1" type="ORF">LVJ82_16010</name>
</gene>
<protein>
    <submittedName>
        <fullName evidence="1">Dioxygenase</fullName>
    </submittedName>
</protein>
<sequence>MFDVLIEACRDEAAGTVAEILQFFLEECELEQAPDAATVLQCRDILSARGGKFQRLAQMCQDWLDESLPEPN</sequence>
<organism evidence="1 2">
    <name type="scientific">Vitreoscilla massiliensis</name>
    <dbReference type="NCBI Taxonomy" id="1689272"/>
    <lineage>
        <taxon>Bacteria</taxon>
        <taxon>Pseudomonadati</taxon>
        <taxon>Pseudomonadota</taxon>
        <taxon>Betaproteobacteria</taxon>
        <taxon>Neisseriales</taxon>
        <taxon>Neisseriaceae</taxon>
        <taxon>Vitreoscilla</taxon>
    </lineage>
</organism>
<evidence type="ECO:0000313" key="1">
    <source>
        <dbReference type="EMBL" id="UOO88933.1"/>
    </source>
</evidence>
<keyword evidence="1" id="KW-0223">Dioxygenase</keyword>
<name>A0ABY4E0T6_9NEIS</name>
<evidence type="ECO:0000313" key="2">
    <source>
        <dbReference type="Proteomes" id="UP000832011"/>
    </source>
</evidence>
<proteinExistence type="predicted"/>
<keyword evidence="1" id="KW-0560">Oxidoreductase</keyword>